<dbReference type="EMBL" id="JQBT01000005">
    <property type="protein sequence ID" value="KRN80678.1"/>
    <property type="molecule type" value="Genomic_DNA"/>
</dbReference>
<dbReference type="GeneID" id="61250158"/>
<protein>
    <submittedName>
        <fullName evidence="1">Uncharacterized protein</fullName>
    </submittedName>
</protein>
<reference evidence="1 2" key="1">
    <citation type="journal article" date="2015" name="Genome Announc.">
        <title>Expanding the biotechnology potential of lactobacilli through comparative genomics of 213 strains and associated genera.</title>
        <authorList>
            <person name="Sun Z."/>
            <person name="Harris H.M."/>
            <person name="McCann A."/>
            <person name="Guo C."/>
            <person name="Argimon S."/>
            <person name="Zhang W."/>
            <person name="Yang X."/>
            <person name="Jeffery I.B."/>
            <person name="Cooney J.C."/>
            <person name="Kagawa T.F."/>
            <person name="Liu W."/>
            <person name="Song Y."/>
            <person name="Salvetti E."/>
            <person name="Wrobel A."/>
            <person name="Rasinkangas P."/>
            <person name="Parkhill J."/>
            <person name="Rea M.C."/>
            <person name="O'Sullivan O."/>
            <person name="Ritari J."/>
            <person name="Douillard F.P."/>
            <person name="Paul Ross R."/>
            <person name="Yang R."/>
            <person name="Briner A.E."/>
            <person name="Felis G.E."/>
            <person name="de Vos W.M."/>
            <person name="Barrangou R."/>
            <person name="Klaenhammer T.R."/>
            <person name="Caufield P.W."/>
            <person name="Cui Y."/>
            <person name="Zhang H."/>
            <person name="O'Toole P.W."/>
        </authorList>
    </citation>
    <scope>NUCLEOTIDE SEQUENCE [LARGE SCALE GENOMIC DNA]</scope>
    <source>
        <strain evidence="1 2">DSM 20690</strain>
    </source>
</reference>
<dbReference type="RefSeq" id="WP_054646878.1">
    <property type="nucleotide sequence ID" value="NZ_FUXS01000005.1"/>
</dbReference>
<dbReference type="AlphaFoldDB" id="A0A0R2JYW2"/>
<evidence type="ECO:0000313" key="2">
    <source>
        <dbReference type="Proteomes" id="UP000051565"/>
    </source>
</evidence>
<comment type="caution">
    <text evidence="1">The sequence shown here is derived from an EMBL/GenBank/DDBJ whole genome shotgun (WGS) entry which is preliminary data.</text>
</comment>
<dbReference type="PATRIC" id="fig|1122148.6.peg.1264"/>
<organism evidence="1 2">
    <name type="scientific">Fructilactobacillus lindneri DSM 20690 = JCM 11027</name>
    <dbReference type="NCBI Taxonomy" id="1122148"/>
    <lineage>
        <taxon>Bacteria</taxon>
        <taxon>Bacillati</taxon>
        <taxon>Bacillota</taxon>
        <taxon>Bacilli</taxon>
        <taxon>Lactobacillales</taxon>
        <taxon>Lactobacillaceae</taxon>
        <taxon>Fructilactobacillus</taxon>
    </lineage>
</organism>
<dbReference type="Proteomes" id="UP000051565">
    <property type="component" value="Unassembled WGS sequence"/>
</dbReference>
<gene>
    <name evidence="1" type="ORF">IV52_GL001234</name>
</gene>
<accession>A0A0R2JYW2</accession>
<name>A0A0R2JYW2_9LACO</name>
<keyword evidence="2" id="KW-1185">Reference proteome</keyword>
<proteinExistence type="predicted"/>
<evidence type="ECO:0000313" key="1">
    <source>
        <dbReference type="EMBL" id="KRN80678.1"/>
    </source>
</evidence>
<dbReference type="OrthoDB" id="9912090at2"/>
<sequence length="66" mass="7445">MNNYTGLLETGDGRIVNLNNANSITPREKEGKIVSYHVHFTNNTTEEIDLEAFADLRKHALNSDNK</sequence>